<evidence type="ECO:0000256" key="1">
    <source>
        <dbReference type="ARBA" id="ARBA00009437"/>
    </source>
</evidence>
<dbReference type="GO" id="GO:0003700">
    <property type="term" value="F:DNA-binding transcription factor activity"/>
    <property type="evidence" value="ECO:0007669"/>
    <property type="project" value="InterPro"/>
</dbReference>
<dbReference type="GO" id="GO:0000976">
    <property type="term" value="F:transcription cis-regulatory region binding"/>
    <property type="evidence" value="ECO:0007669"/>
    <property type="project" value="TreeGrafter"/>
</dbReference>
<dbReference type="Pfam" id="PF00126">
    <property type="entry name" value="HTH_1"/>
    <property type="match status" value="1"/>
</dbReference>
<dbReference type="CDD" id="cd05466">
    <property type="entry name" value="PBP2_LTTR_substrate"/>
    <property type="match status" value="1"/>
</dbReference>
<dbReference type="AlphaFoldDB" id="A0A1J6I6N8"/>
<dbReference type="InterPro" id="IPR036388">
    <property type="entry name" value="WH-like_DNA-bd_sf"/>
</dbReference>
<gene>
    <name evidence="6" type="ORF">BLA27_11130</name>
</gene>
<keyword evidence="4" id="KW-0804">Transcription</keyword>
<evidence type="ECO:0000256" key="4">
    <source>
        <dbReference type="ARBA" id="ARBA00023163"/>
    </source>
</evidence>
<evidence type="ECO:0000313" key="6">
    <source>
        <dbReference type="EMBL" id="OIS93494.1"/>
    </source>
</evidence>
<name>A0A1J6I6N8_9HYPH</name>
<evidence type="ECO:0000256" key="3">
    <source>
        <dbReference type="ARBA" id="ARBA00023125"/>
    </source>
</evidence>
<dbReference type="PANTHER" id="PTHR30126">
    <property type="entry name" value="HTH-TYPE TRANSCRIPTIONAL REGULATOR"/>
    <property type="match status" value="1"/>
</dbReference>
<evidence type="ECO:0000256" key="2">
    <source>
        <dbReference type="ARBA" id="ARBA00023015"/>
    </source>
</evidence>
<sequence>MTNLDVRLLKVFRTIVANGGLKGAAKALNVGLPTISKQLSDLEIRLGIRLCIRGGSKFELTPDGSEIYRASTQLFSSIEIFRNDVDRIKKKKELLRIAVIDNIITDENSPLPWLISYFDARDCHVSVLVSKPEEIEKGICGNIFDIGITPIYHRNPDLQYSSLYNEISYLYCGRLHPFFADRDEELDSQTVDAAPCVEHLYVDRRFIPALKNKSSEGPSALQLDAVLTLVLSGNYLGFLPGHFAAAFEDRQQIRKVHPERRQYSTEIGFIHRQESVLNSTTLQAIGLLRKRCVPDGKPF</sequence>
<feature type="domain" description="HTH lysR-type" evidence="5">
    <location>
        <begin position="4"/>
        <end position="61"/>
    </location>
</feature>
<comment type="similarity">
    <text evidence="1">Belongs to the LysR transcriptional regulatory family.</text>
</comment>
<dbReference type="InterPro" id="IPR036390">
    <property type="entry name" value="WH_DNA-bd_sf"/>
</dbReference>
<comment type="caution">
    <text evidence="6">The sequence shown here is derived from an EMBL/GenBank/DDBJ whole genome shotgun (WGS) entry which is preliminary data.</text>
</comment>
<organism evidence="6 7">
    <name type="scientific">Brucella cytisi</name>
    <dbReference type="NCBI Taxonomy" id="407152"/>
    <lineage>
        <taxon>Bacteria</taxon>
        <taxon>Pseudomonadati</taxon>
        <taxon>Pseudomonadota</taxon>
        <taxon>Alphaproteobacteria</taxon>
        <taxon>Hyphomicrobiales</taxon>
        <taxon>Brucellaceae</taxon>
        <taxon>Brucella/Ochrobactrum group</taxon>
        <taxon>Brucella</taxon>
    </lineage>
</organism>
<keyword evidence="2" id="KW-0805">Transcription regulation</keyword>
<keyword evidence="7" id="KW-1185">Reference proteome</keyword>
<evidence type="ECO:0000313" key="7">
    <source>
        <dbReference type="Proteomes" id="UP000182985"/>
    </source>
</evidence>
<reference evidence="6 7" key="1">
    <citation type="submission" date="2016-10" db="EMBL/GenBank/DDBJ databases">
        <title>The Draft Genome Sequence of the Potato Rhizosphere Bacteria Ochrobactrum sp. IPA7.2.</title>
        <authorList>
            <person name="Gogoleva N.E."/>
            <person name="Khlopko Y.A."/>
            <person name="Burygin G.L."/>
            <person name="Plotnikov A.O."/>
        </authorList>
    </citation>
    <scope>NUCLEOTIDE SEQUENCE [LARGE SCALE GENOMIC DNA]</scope>
    <source>
        <strain evidence="6 7">IPA7.2</strain>
    </source>
</reference>
<dbReference type="Gene3D" id="1.10.10.10">
    <property type="entry name" value="Winged helix-like DNA-binding domain superfamily/Winged helix DNA-binding domain"/>
    <property type="match status" value="1"/>
</dbReference>
<dbReference type="EMBL" id="MOEC01000009">
    <property type="protein sequence ID" value="OIS93494.1"/>
    <property type="molecule type" value="Genomic_DNA"/>
</dbReference>
<evidence type="ECO:0000259" key="5">
    <source>
        <dbReference type="PROSITE" id="PS50931"/>
    </source>
</evidence>
<keyword evidence="3" id="KW-0238">DNA-binding</keyword>
<dbReference type="InterPro" id="IPR005119">
    <property type="entry name" value="LysR_subst-bd"/>
</dbReference>
<dbReference type="PROSITE" id="PS50931">
    <property type="entry name" value="HTH_LYSR"/>
    <property type="match status" value="1"/>
</dbReference>
<proteinExistence type="inferred from homology"/>
<accession>A0A1J6I6N8</accession>
<dbReference type="OrthoDB" id="7506954at2"/>
<protein>
    <recommendedName>
        <fullName evidence="5">HTH lysR-type domain-containing protein</fullName>
    </recommendedName>
</protein>
<dbReference type="RefSeq" id="WP_071631800.1">
    <property type="nucleotide sequence ID" value="NZ_MOEC01000009.1"/>
</dbReference>
<dbReference type="PANTHER" id="PTHR30126:SF98">
    <property type="entry name" value="HTH-TYPE TRANSCRIPTIONAL ACTIVATOR BAUR"/>
    <property type="match status" value="1"/>
</dbReference>
<dbReference type="InterPro" id="IPR000847">
    <property type="entry name" value="LysR_HTH_N"/>
</dbReference>
<dbReference type="SUPFAM" id="SSF53850">
    <property type="entry name" value="Periplasmic binding protein-like II"/>
    <property type="match status" value="1"/>
</dbReference>
<dbReference type="Pfam" id="PF03466">
    <property type="entry name" value="LysR_substrate"/>
    <property type="match status" value="1"/>
</dbReference>
<dbReference type="Proteomes" id="UP000182985">
    <property type="component" value="Unassembled WGS sequence"/>
</dbReference>
<dbReference type="SUPFAM" id="SSF46785">
    <property type="entry name" value="Winged helix' DNA-binding domain"/>
    <property type="match status" value="1"/>
</dbReference>